<comment type="similarity">
    <text evidence="2 6">Belongs to the 4-toluene sulfonate uptake permease (TSUP) (TC 2.A.102) family.</text>
</comment>
<feature type="transmembrane region" description="Helical" evidence="6">
    <location>
        <begin position="291"/>
        <end position="315"/>
    </location>
</feature>
<keyword evidence="6" id="KW-1003">Cell membrane</keyword>
<protein>
    <recommendedName>
        <fullName evidence="6">Probable membrane transporter protein</fullName>
    </recommendedName>
</protein>
<dbReference type="RefSeq" id="WP_104373372.1">
    <property type="nucleotide sequence ID" value="NZ_BFAV01000157.1"/>
</dbReference>
<gene>
    <name evidence="7" type="ORF">DCCM_4439</name>
</gene>
<feature type="transmembrane region" description="Helical" evidence="6">
    <location>
        <begin position="259"/>
        <end position="279"/>
    </location>
</feature>
<feature type="transmembrane region" description="Helical" evidence="6">
    <location>
        <begin position="15"/>
        <end position="44"/>
    </location>
</feature>
<sequence length="318" mass="34040">MEFSVAGVTVSPILLILWSIFVGYIFSTIGAAGGILAGVGHITIFGMKKANMIKPMNQMLTLVSPVIAAPLYFRERRLVIPAAVALGLGGILGALLGSYLSHTYLQDMKSYKPLFGAITMFIAFRLWYELTPSAREKQQTVKKANQSFEKKVKELKAEGKLNELKEIGVNFSQTGINNTFTFSGETFKYNAISPFIAGLIVAIISAALGVGGGFLLVPYLSSMLGFPMFIVAGTSVLSILVSSATSIGNYIKMGSSLDWAMLSFELGGVIIGSYLGPVLSKYIKAIYLKTFLAVVLTYIGIGYMFGGAITAATGIKII</sequence>
<comment type="caution">
    <text evidence="7">The sequence shown here is derived from an EMBL/GenBank/DDBJ whole genome shotgun (WGS) entry which is preliminary data.</text>
</comment>
<comment type="subcellular location">
    <subcellularLocation>
        <location evidence="6">Cell membrane</location>
        <topology evidence="6">Multi-pass membrane protein</topology>
    </subcellularLocation>
    <subcellularLocation>
        <location evidence="1">Membrane</location>
        <topology evidence="1">Multi-pass membrane protein</topology>
    </subcellularLocation>
</comment>
<reference evidence="8" key="1">
    <citation type="submission" date="2018-02" db="EMBL/GenBank/DDBJ databases">
        <title>Genome sequence of Desulfocucumis palustris strain NAW-5.</title>
        <authorList>
            <person name="Watanabe M."/>
            <person name="Kojima H."/>
            <person name="Fukui M."/>
        </authorList>
    </citation>
    <scope>NUCLEOTIDE SEQUENCE [LARGE SCALE GENOMIC DNA]</scope>
    <source>
        <strain evidence="8">NAW-5</strain>
    </source>
</reference>
<evidence type="ECO:0000256" key="3">
    <source>
        <dbReference type="ARBA" id="ARBA00022692"/>
    </source>
</evidence>
<dbReference type="PANTHER" id="PTHR43701:SF2">
    <property type="entry name" value="MEMBRANE TRANSPORTER PROTEIN YJNA-RELATED"/>
    <property type="match status" value="1"/>
</dbReference>
<dbReference type="Pfam" id="PF01925">
    <property type="entry name" value="TauE"/>
    <property type="match status" value="1"/>
</dbReference>
<keyword evidence="5 6" id="KW-0472">Membrane</keyword>
<feature type="transmembrane region" description="Helical" evidence="6">
    <location>
        <begin position="195"/>
        <end position="217"/>
    </location>
</feature>
<proteinExistence type="inferred from homology"/>
<dbReference type="InterPro" id="IPR002781">
    <property type="entry name" value="TM_pro_TauE-like"/>
</dbReference>
<evidence type="ECO:0000313" key="7">
    <source>
        <dbReference type="EMBL" id="GBF35316.1"/>
    </source>
</evidence>
<name>A0A2L2XLX2_9FIRM</name>
<dbReference type="InterPro" id="IPR051598">
    <property type="entry name" value="TSUP/Inactive_protease-like"/>
</dbReference>
<evidence type="ECO:0000256" key="4">
    <source>
        <dbReference type="ARBA" id="ARBA00022989"/>
    </source>
</evidence>
<evidence type="ECO:0000256" key="6">
    <source>
        <dbReference type="RuleBase" id="RU363041"/>
    </source>
</evidence>
<evidence type="ECO:0000313" key="8">
    <source>
        <dbReference type="Proteomes" id="UP000239549"/>
    </source>
</evidence>
<dbReference type="EMBL" id="BFAV01000157">
    <property type="protein sequence ID" value="GBF35316.1"/>
    <property type="molecule type" value="Genomic_DNA"/>
</dbReference>
<dbReference type="PANTHER" id="PTHR43701">
    <property type="entry name" value="MEMBRANE TRANSPORTER PROTEIN MJ0441-RELATED"/>
    <property type="match status" value="1"/>
</dbReference>
<accession>A0A2L2XLX2</accession>
<keyword evidence="3 6" id="KW-0812">Transmembrane</keyword>
<dbReference type="OrthoDB" id="9793791at2"/>
<evidence type="ECO:0000256" key="1">
    <source>
        <dbReference type="ARBA" id="ARBA00004141"/>
    </source>
</evidence>
<dbReference type="GO" id="GO:0005886">
    <property type="term" value="C:plasma membrane"/>
    <property type="evidence" value="ECO:0007669"/>
    <property type="project" value="UniProtKB-SubCell"/>
</dbReference>
<keyword evidence="8" id="KW-1185">Reference proteome</keyword>
<feature type="transmembrane region" description="Helical" evidence="6">
    <location>
        <begin position="224"/>
        <end position="247"/>
    </location>
</feature>
<feature type="transmembrane region" description="Helical" evidence="6">
    <location>
        <begin position="79"/>
        <end position="99"/>
    </location>
</feature>
<dbReference type="Proteomes" id="UP000239549">
    <property type="component" value="Unassembled WGS sequence"/>
</dbReference>
<evidence type="ECO:0000256" key="2">
    <source>
        <dbReference type="ARBA" id="ARBA00009142"/>
    </source>
</evidence>
<evidence type="ECO:0000256" key="5">
    <source>
        <dbReference type="ARBA" id="ARBA00023136"/>
    </source>
</evidence>
<organism evidence="7 8">
    <name type="scientific">Desulfocucumis palustris</name>
    <dbReference type="NCBI Taxonomy" id="1898651"/>
    <lineage>
        <taxon>Bacteria</taxon>
        <taxon>Bacillati</taxon>
        <taxon>Bacillota</taxon>
        <taxon>Clostridia</taxon>
        <taxon>Eubacteriales</taxon>
        <taxon>Desulfocucumaceae</taxon>
        <taxon>Desulfocucumis</taxon>
    </lineage>
</organism>
<keyword evidence="4 6" id="KW-1133">Transmembrane helix</keyword>
<dbReference type="AlphaFoldDB" id="A0A2L2XLX2"/>